<sequence length="36" mass="4058">MTSCTILQHGGFILVKLNTYDQNKLPEKYSVNWSAG</sequence>
<dbReference type="AlphaFoldDB" id="A0AAD1STQ9"/>
<dbReference type="Proteomes" id="UP001295444">
    <property type="component" value="Chromosome 08"/>
</dbReference>
<protein>
    <submittedName>
        <fullName evidence="1">Uncharacterized protein</fullName>
    </submittedName>
</protein>
<reference evidence="1" key="1">
    <citation type="submission" date="2022-03" db="EMBL/GenBank/DDBJ databases">
        <authorList>
            <person name="Alioto T."/>
            <person name="Alioto T."/>
            <person name="Gomez Garrido J."/>
        </authorList>
    </citation>
    <scope>NUCLEOTIDE SEQUENCE</scope>
</reference>
<evidence type="ECO:0000313" key="2">
    <source>
        <dbReference type="Proteomes" id="UP001295444"/>
    </source>
</evidence>
<keyword evidence="2" id="KW-1185">Reference proteome</keyword>
<name>A0AAD1STQ9_PELCU</name>
<organism evidence="1 2">
    <name type="scientific">Pelobates cultripes</name>
    <name type="common">Western spadefoot toad</name>
    <dbReference type="NCBI Taxonomy" id="61616"/>
    <lineage>
        <taxon>Eukaryota</taxon>
        <taxon>Metazoa</taxon>
        <taxon>Chordata</taxon>
        <taxon>Craniata</taxon>
        <taxon>Vertebrata</taxon>
        <taxon>Euteleostomi</taxon>
        <taxon>Amphibia</taxon>
        <taxon>Batrachia</taxon>
        <taxon>Anura</taxon>
        <taxon>Pelobatoidea</taxon>
        <taxon>Pelobatidae</taxon>
        <taxon>Pelobates</taxon>
    </lineage>
</organism>
<accession>A0AAD1STQ9</accession>
<gene>
    <name evidence="1" type="ORF">PECUL_23A021686</name>
</gene>
<evidence type="ECO:0000313" key="1">
    <source>
        <dbReference type="EMBL" id="CAH2311697.1"/>
    </source>
</evidence>
<dbReference type="EMBL" id="OW240919">
    <property type="protein sequence ID" value="CAH2311697.1"/>
    <property type="molecule type" value="Genomic_DNA"/>
</dbReference>
<proteinExistence type="predicted"/>